<dbReference type="EMBL" id="CM037616">
    <property type="protein sequence ID" value="KAH7991514.1"/>
    <property type="molecule type" value="Genomic_DNA"/>
</dbReference>
<gene>
    <name evidence="1" type="ORF">K3G42_006920</name>
</gene>
<evidence type="ECO:0000313" key="2">
    <source>
        <dbReference type="Proteomes" id="UP000827872"/>
    </source>
</evidence>
<name>A0ACB8EFY5_9SAUR</name>
<proteinExistence type="predicted"/>
<organism evidence="1 2">
    <name type="scientific">Sphaerodactylus townsendi</name>
    <dbReference type="NCBI Taxonomy" id="933632"/>
    <lineage>
        <taxon>Eukaryota</taxon>
        <taxon>Metazoa</taxon>
        <taxon>Chordata</taxon>
        <taxon>Craniata</taxon>
        <taxon>Vertebrata</taxon>
        <taxon>Euteleostomi</taxon>
        <taxon>Lepidosauria</taxon>
        <taxon>Squamata</taxon>
        <taxon>Bifurcata</taxon>
        <taxon>Gekkota</taxon>
        <taxon>Sphaerodactylidae</taxon>
        <taxon>Sphaerodactylus</taxon>
    </lineage>
</organism>
<dbReference type="Proteomes" id="UP000827872">
    <property type="component" value="Linkage Group LG03"/>
</dbReference>
<keyword evidence="2" id="KW-1185">Reference proteome</keyword>
<evidence type="ECO:0000313" key="1">
    <source>
        <dbReference type="EMBL" id="KAH7991514.1"/>
    </source>
</evidence>
<comment type="caution">
    <text evidence="1">The sequence shown here is derived from an EMBL/GenBank/DDBJ whole genome shotgun (WGS) entry which is preliminary data.</text>
</comment>
<sequence length="102" mass="11208">MKGKLVLPSPHHLSFPPSCDCLLRAPNESHSGGGVCYKLLTSAPCPASLVGSLLPKEGKEAAGAILSRLEKSKRLLNLLRKLQQHNLHHRHIFVFFYVSSIN</sequence>
<accession>A0ACB8EFY5</accession>
<protein>
    <submittedName>
        <fullName evidence="1">Uncharacterized protein</fullName>
    </submittedName>
</protein>
<reference evidence="1" key="1">
    <citation type="submission" date="2021-08" db="EMBL/GenBank/DDBJ databases">
        <title>The first chromosome-level gecko genome reveals the dynamic sex chromosomes of Neotropical dwarf geckos (Sphaerodactylidae: Sphaerodactylus).</title>
        <authorList>
            <person name="Pinto B.J."/>
            <person name="Keating S.E."/>
            <person name="Gamble T."/>
        </authorList>
    </citation>
    <scope>NUCLEOTIDE SEQUENCE</scope>
    <source>
        <strain evidence="1">TG3544</strain>
    </source>
</reference>